<gene>
    <name evidence="7" type="ORF">BGW36DRAFT_386183</name>
</gene>
<comment type="caution">
    <text evidence="7">The sequence shown here is derived from an EMBL/GenBank/DDBJ whole genome shotgun (WGS) entry which is preliminary data.</text>
</comment>
<dbReference type="Gene3D" id="1.20.1080.10">
    <property type="entry name" value="Glycerol uptake facilitator protein"/>
    <property type="match status" value="1"/>
</dbReference>
<sequence>MPTAMDVENQKSTTRRIRAANAITAIRRHTNSSTSVQTPFAGRIGANQEFTVDKDDSEYAELLKNVPDAASSLSWSDSFSLIQFLQLNLWKSAVIEAMGTCLLVYISCFMAIGLSGVVKDFSSGPFVPSLVAGFANWILLSLFIFSTGPLSGGHLNPMITMATFFARLSTFPRSVLYIGFQLLGASVAGFLLRASLNSRSFFVPGCNFDPNVIPIGSAFTIECTVDFLAVFLAFGIGLDPRQKAVYGPSLGPILVGLILGISSFATGFTVTGYSGYSGNPARCFGAMVGTHFYSYHWVHWIAPLTASIIHGIIYWAVPPRPYHSVVTRTAT</sequence>
<dbReference type="InterPro" id="IPR000425">
    <property type="entry name" value="MIP"/>
</dbReference>
<dbReference type="Proteomes" id="UP001201262">
    <property type="component" value="Unassembled WGS sequence"/>
</dbReference>
<evidence type="ECO:0000313" key="7">
    <source>
        <dbReference type="EMBL" id="KAH8693240.1"/>
    </source>
</evidence>
<comment type="subcellular location">
    <subcellularLocation>
        <location evidence="1">Membrane</location>
        <topology evidence="1">Multi-pass membrane protein</topology>
    </subcellularLocation>
</comment>
<feature type="transmembrane region" description="Helical" evidence="6">
    <location>
        <begin position="174"/>
        <end position="192"/>
    </location>
</feature>
<evidence type="ECO:0000256" key="4">
    <source>
        <dbReference type="ARBA" id="ARBA00023136"/>
    </source>
</evidence>
<protein>
    <submittedName>
        <fullName evidence="7">Aquaporin-like protein</fullName>
    </submittedName>
</protein>
<evidence type="ECO:0000256" key="6">
    <source>
        <dbReference type="SAM" id="Phobius"/>
    </source>
</evidence>
<keyword evidence="8" id="KW-1185">Reference proteome</keyword>
<organism evidence="7 8">
    <name type="scientific">Talaromyces proteolyticus</name>
    <dbReference type="NCBI Taxonomy" id="1131652"/>
    <lineage>
        <taxon>Eukaryota</taxon>
        <taxon>Fungi</taxon>
        <taxon>Dikarya</taxon>
        <taxon>Ascomycota</taxon>
        <taxon>Pezizomycotina</taxon>
        <taxon>Eurotiomycetes</taxon>
        <taxon>Eurotiomycetidae</taxon>
        <taxon>Eurotiales</taxon>
        <taxon>Trichocomaceae</taxon>
        <taxon>Talaromyces</taxon>
        <taxon>Talaromyces sect. Bacilispori</taxon>
    </lineage>
</organism>
<name>A0AAD4PTG1_9EURO</name>
<dbReference type="PRINTS" id="PR00783">
    <property type="entry name" value="MINTRINSICP"/>
</dbReference>
<evidence type="ECO:0000256" key="1">
    <source>
        <dbReference type="ARBA" id="ARBA00004141"/>
    </source>
</evidence>
<dbReference type="EMBL" id="JAJTJA010000010">
    <property type="protein sequence ID" value="KAH8693240.1"/>
    <property type="molecule type" value="Genomic_DNA"/>
</dbReference>
<dbReference type="PANTHER" id="PTHR47002">
    <property type="entry name" value="AQUAPORIN-LIKE"/>
    <property type="match status" value="1"/>
</dbReference>
<dbReference type="GO" id="GO:0016020">
    <property type="term" value="C:membrane"/>
    <property type="evidence" value="ECO:0007669"/>
    <property type="project" value="UniProtKB-SubCell"/>
</dbReference>
<keyword evidence="3 6" id="KW-1133">Transmembrane helix</keyword>
<evidence type="ECO:0000256" key="3">
    <source>
        <dbReference type="ARBA" id="ARBA00022989"/>
    </source>
</evidence>
<dbReference type="GeneID" id="70247280"/>
<dbReference type="InterPro" id="IPR023271">
    <property type="entry name" value="Aquaporin-like"/>
</dbReference>
<feature type="transmembrane region" description="Helical" evidence="6">
    <location>
        <begin position="212"/>
        <end position="238"/>
    </location>
</feature>
<evidence type="ECO:0000313" key="8">
    <source>
        <dbReference type="Proteomes" id="UP001201262"/>
    </source>
</evidence>
<dbReference type="RefSeq" id="XP_046069113.1">
    <property type="nucleotide sequence ID" value="XM_046216993.1"/>
</dbReference>
<dbReference type="AlphaFoldDB" id="A0AAD4PTG1"/>
<keyword evidence="5" id="KW-0813">Transport</keyword>
<keyword evidence="2 5" id="KW-0812">Transmembrane</keyword>
<keyword evidence="4 6" id="KW-0472">Membrane</keyword>
<comment type="similarity">
    <text evidence="5">Belongs to the MIP/aquaporin (TC 1.A.8) family.</text>
</comment>
<proteinExistence type="inferred from homology"/>
<dbReference type="GO" id="GO:0015267">
    <property type="term" value="F:channel activity"/>
    <property type="evidence" value="ECO:0007669"/>
    <property type="project" value="InterPro"/>
</dbReference>
<feature type="transmembrane region" description="Helical" evidence="6">
    <location>
        <begin position="250"/>
        <end position="270"/>
    </location>
</feature>
<feature type="transmembrane region" description="Helical" evidence="6">
    <location>
        <begin position="93"/>
        <end position="114"/>
    </location>
</feature>
<evidence type="ECO:0000256" key="2">
    <source>
        <dbReference type="ARBA" id="ARBA00022692"/>
    </source>
</evidence>
<dbReference type="SUPFAM" id="SSF81338">
    <property type="entry name" value="Aquaporin-like"/>
    <property type="match status" value="1"/>
</dbReference>
<reference evidence="7" key="1">
    <citation type="submission" date="2021-12" db="EMBL/GenBank/DDBJ databases">
        <title>Convergent genome expansion in fungi linked to evolution of root-endophyte symbiosis.</title>
        <authorList>
            <consortium name="DOE Joint Genome Institute"/>
            <person name="Ke Y.-H."/>
            <person name="Bonito G."/>
            <person name="Liao H.-L."/>
            <person name="Looney B."/>
            <person name="Rojas-Flechas A."/>
            <person name="Nash J."/>
            <person name="Hameed K."/>
            <person name="Schadt C."/>
            <person name="Martin F."/>
            <person name="Crous P.W."/>
            <person name="Miettinen O."/>
            <person name="Magnuson J.K."/>
            <person name="Labbe J."/>
            <person name="Jacobson D."/>
            <person name="Doktycz M.J."/>
            <person name="Veneault-Fourrey C."/>
            <person name="Kuo A."/>
            <person name="Mondo S."/>
            <person name="Calhoun S."/>
            <person name="Riley R."/>
            <person name="Ohm R."/>
            <person name="LaButti K."/>
            <person name="Andreopoulos B."/>
            <person name="Pangilinan J."/>
            <person name="Nolan M."/>
            <person name="Tritt A."/>
            <person name="Clum A."/>
            <person name="Lipzen A."/>
            <person name="Daum C."/>
            <person name="Barry K."/>
            <person name="Grigoriev I.V."/>
            <person name="Vilgalys R."/>
        </authorList>
    </citation>
    <scope>NUCLEOTIDE SEQUENCE</scope>
    <source>
        <strain evidence="7">PMI_201</strain>
    </source>
</reference>
<dbReference type="Pfam" id="PF00230">
    <property type="entry name" value="MIP"/>
    <property type="match status" value="1"/>
</dbReference>
<feature type="transmembrane region" description="Helical" evidence="6">
    <location>
        <begin position="297"/>
        <end position="317"/>
    </location>
</feature>
<accession>A0AAD4PTG1</accession>
<evidence type="ECO:0000256" key="5">
    <source>
        <dbReference type="RuleBase" id="RU000477"/>
    </source>
</evidence>
<dbReference type="PANTHER" id="PTHR47002:SF2">
    <property type="entry name" value="AQUAPORIN AQPAE.A-LIKE"/>
    <property type="match status" value="1"/>
</dbReference>
<feature type="transmembrane region" description="Helical" evidence="6">
    <location>
        <begin position="134"/>
        <end position="153"/>
    </location>
</feature>